<comment type="caution">
    <text evidence="1">The sequence shown here is derived from an EMBL/GenBank/DDBJ whole genome shotgun (WGS) entry which is preliminary data.</text>
</comment>
<keyword evidence="2" id="KW-1185">Reference proteome</keyword>
<protein>
    <submittedName>
        <fullName evidence="1">Uncharacterized protein</fullName>
    </submittedName>
</protein>
<name>A0A4U0XYF5_9PEZI</name>
<reference evidence="1 2" key="1">
    <citation type="submission" date="2017-03" db="EMBL/GenBank/DDBJ databases">
        <title>Genomes of endolithic fungi from Antarctica.</title>
        <authorList>
            <person name="Coleine C."/>
            <person name="Masonjones S."/>
            <person name="Stajich J.E."/>
        </authorList>
    </citation>
    <scope>NUCLEOTIDE SEQUENCE [LARGE SCALE GENOMIC DNA]</scope>
    <source>
        <strain evidence="1 2">CCFEE 5184</strain>
    </source>
</reference>
<gene>
    <name evidence="1" type="ORF">B0A55_00841</name>
</gene>
<dbReference type="OrthoDB" id="3645998at2759"/>
<evidence type="ECO:0000313" key="2">
    <source>
        <dbReference type="Proteomes" id="UP000309340"/>
    </source>
</evidence>
<dbReference type="AlphaFoldDB" id="A0A4U0XYF5"/>
<proteinExistence type="predicted"/>
<dbReference type="EMBL" id="NAJQ01000018">
    <property type="protein sequence ID" value="TKA83034.1"/>
    <property type="molecule type" value="Genomic_DNA"/>
</dbReference>
<evidence type="ECO:0000313" key="1">
    <source>
        <dbReference type="EMBL" id="TKA83034.1"/>
    </source>
</evidence>
<dbReference type="Proteomes" id="UP000309340">
    <property type="component" value="Unassembled WGS sequence"/>
</dbReference>
<accession>A0A4U0XYF5</accession>
<sequence>MSWLYSKRKADDAPTGPSKKRIRLLSAEVSQLLYSHQIKSGTAYHIFDGPFGACEPLALAQASTKARDEVLPMFYCDNDFVVYVKQYNIRGVMDWLAQANQYREAEGGRACLGSVELVMPECVPHWENLVDWLQEMHDGKVVGLAGVECDEEDRQVRAVKGAFTQVALLREFEWEVVELMLPGVREVLGAMHEGWLADPEASKEGEVLTDEPDKIVRRLRKLSAPKESLADDFMTDGEVLNTERTYRTALENPAGDEQADMEDVNGEMSASMTMRDDDDGLRFQRATESHRFNAALAAPEAEESQDDYGVVDHAFCRW</sequence>
<organism evidence="1 2">
    <name type="scientific">Friedmanniomyces simplex</name>
    <dbReference type="NCBI Taxonomy" id="329884"/>
    <lineage>
        <taxon>Eukaryota</taxon>
        <taxon>Fungi</taxon>
        <taxon>Dikarya</taxon>
        <taxon>Ascomycota</taxon>
        <taxon>Pezizomycotina</taxon>
        <taxon>Dothideomycetes</taxon>
        <taxon>Dothideomycetidae</taxon>
        <taxon>Mycosphaerellales</taxon>
        <taxon>Teratosphaeriaceae</taxon>
        <taxon>Friedmanniomyces</taxon>
    </lineage>
</organism>